<sequence length="479" mass="53698">MVHPESLTSIQAPAIPGEEDVFAAFVQFPEESADNASESGIVRVEGAASSRNIREADLPDLVPSLAIPSPFTSTGRPDDSTSNWNAPGSTLWTVGGPEHSDIVIPSAFSYPTQVSTCHVETVVPADSPPSWGSGILWCDDCNSNGALDNDHQELLVWLMRQLGFDNEKSKWGIFRKEYHLTKKTGVKMIVAGLSNQQAVASFIALCCYACYKQHRCSCREVENMIANGFSSDPLTRRNISQCYQAILEIDDPQWKYLLKGELPPTSKHRRKLDCDSPSADSPEDSISVPITGYDGSGPSRPFTDEDFDSPESSFPSQLSYVELEREQKKCGGDLLQCQYPVHSEHAVQSGALSATLDGDLMDLFRSLLRLCGLEKNPWAVFSPNIVYKGGKLEEFFHDRDAHLVFQYINTIRLLIMKEHQERGCRFFEKMVARLRYKRGNSQSIDLRRFYQDIRQLPDRAWKQGRPEWFPPSQSSDLST</sequence>
<keyword evidence="3" id="KW-1185">Reference proteome</keyword>
<evidence type="ECO:0000256" key="1">
    <source>
        <dbReference type="SAM" id="MobiDB-lite"/>
    </source>
</evidence>
<accession>A0A8K0JGC0</accession>
<gene>
    <name evidence="2" type="ORF">FFLO_05990</name>
</gene>
<reference evidence="2" key="1">
    <citation type="submission" date="2020-04" db="EMBL/GenBank/DDBJ databases">
        <title>Analysis of mating type loci in Filobasidium floriforme.</title>
        <authorList>
            <person name="Nowrousian M."/>
        </authorList>
    </citation>
    <scope>NUCLEOTIDE SEQUENCE</scope>
    <source>
        <strain evidence="2">CBS 6242</strain>
    </source>
</reference>
<proteinExistence type="predicted"/>
<evidence type="ECO:0000313" key="3">
    <source>
        <dbReference type="Proteomes" id="UP000812966"/>
    </source>
</evidence>
<organism evidence="2 3">
    <name type="scientific">Filobasidium floriforme</name>
    <dbReference type="NCBI Taxonomy" id="5210"/>
    <lineage>
        <taxon>Eukaryota</taxon>
        <taxon>Fungi</taxon>
        <taxon>Dikarya</taxon>
        <taxon>Basidiomycota</taxon>
        <taxon>Agaricomycotina</taxon>
        <taxon>Tremellomycetes</taxon>
        <taxon>Filobasidiales</taxon>
        <taxon>Filobasidiaceae</taxon>
        <taxon>Filobasidium</taxon>
    </lineage>
</organism>
<feature type="region of interest" description="Disordered" evidence="1">
    <location>
        <begin position="265"/>
        <end position="313"/>
    </location>
</feature>
<dbReference type="Proteomes" id="UP000812966">
    <property type="component" value="Unassembled WGS sequence"/>
</dbReference>
<dbReference type="AlphaFoldDB" id="A0A8K0JGC0"/>
<name>A0A8K0JGC0_9TREE</name>
<evidence type="ECO:0000313" key="2">
    <source>
        <dbReference type="EMBL" id="KAG7528695.1"/>
    </source>
</evidence>
<dbReference type="EMBL" id="JABELV010000171">
    <property type="protein sequence ID" value="KAG7528695.1"/>
    <property type="molecule type" value="Genomic_DNA"/>
</dbReference>
<protein>
    <submittedName>
        <fullName evidence="2">Uncharacterized protein</fullName>
    </submittedName>
</protein>
<comment type="caution">
    <text evidence="2">The sequence shown here is derived from an EMBL/GenBank/DDBJ whole genome shotgun (WGS) entry which is preliminary data.</text>
</comment>